<dbReference type="GO" id="GO:0005634">
    <property type="term" value="C:nucleus"/>
    <property type="evidence" value="ECO:0000318"/>
    <property type="project" value="GO_Central"/>
</dbReference>
<dbReference type="SMART" id="SM00146">
    <property type="entry name" value="PI3Kc"/>
    <property type="match status" value="1"/>
</dbReference>
<dbReference type="SMART" id="SM01343">
    <property type="entry name" value="FATC"/>
    <property type="match status" value="1"/>
</dbReference>
<comment type="catalytic activity">
    <reaction evidence="10">
        <text>L-seryl-[protein] + ATP = O-phospho-L-seryl-[protein] + ADP + H(+)</text>
        <dbReference type="Rhea" id="RHEA:17989"/>
        <dbReference type="Rhea" id="RHEA-COMP:9863"/>
        <dbReference type="Rhea" id="RHEA-COMP:11604"/>
        <dbReference type="ChEBI" id="CHEBI:15378"/>
        <dbReference type="ChEBI" id="CHEBI:29999"/>
        <dbReference type="ChEBI" id="CHEBI:30616"/>
        <dbReference type="ChEBI" id="CHEBI:83421"/>
        <dbReference type="ChEBI" id="CHEBI:456216"/>
        <dbReference type="EC" id="2.7.11.1"/>
    </reaction>
</comment>
<feature type="domain" description="FAT" evidence="14">
    <location>
        <begin position="1475"/>
        <end position="1848"/>
    </location>
</feature>
<feature type="compositionally biased region" description="Gly residues" evidence="12">
    <location>
        <begin position="1741"/>
        <end position="1751"/>
    </location>
</feature>
<evidence type="ECO:0000256" key="8">
    <source>
        <dbReference type="ARBA" id="ARBA00023161"/>
    </source>
</evidence>
<accession>A0A7M7NSB0</accession>
<feature type="compositionally biased region" description="Polar residues" evidence="12">
    <location>
        <begin position="3522"/>
        <end position="3534"/>
    </location>
</feature>
<dbReference type="InterPro" id="IPR050517">
    <property type="entry name" value="DDR_Repair_Kinase"/>
</dbReference>
<proteinExistence type="inferred from homology"/>
<evidence type="ECO:0000256" key="6">
    <source>
        <dbReference type="ARBA" id="ARBA00022777"/>
    </source>
</evidence>
<evidence type="ECO:0000313" key="17">
    <source>
        <dbReference type="Proteomes" id="UP000007110"/>
    </source>
</evidence>
<dbReference type="Pfam" id="PF00454">
    <property type="entry name" value="PI3_PI4_kinase"/>
    <property type="match status" value="1"/>
</dbReference>
<dbReference type="FunFam" id="1.10.1070.11:FF:000008">
    <property type="entry name" value="serine/threonine-protein kinase SMG1 isoform X2"/>
    <property type="match status" value="1"/>
</dbReference>
<dbReference type="InterPro" id="IPR031559">
    <property type="entry name" value="SMG1"/>
</dbReference>
<dbReference type="SMART" id="SM01345">
    <property type="entry name" value="Rapamycin_bind"/>
    <property type="match status" value="1"/>
</dbReference>
<feature type="region of interest" description="Disordered" evidence="12">
    <location>
        <begin position="3509"/>
        <end position="3588"/>
    </location>
</feature>
<feature type="coiled-coil region" evidence="11">
    <location>
        <begin position="2607"/>
        <end position="2634"/>
    </location>
</feature>
<dbReference type="Pfam" id="PF02260">
    <property type="entry name" value="FATC"/>
    <property type="match status" value="1"/>
</dbReference>
<feature type="compositionally biased region" description="Acidic residues" evidence="12">
    <location>
        <begin position="1894"/>
        <end position="1912"/>
    </location>
</feature>
<keyword evidence="5" id="KW-0547">Nucleotide-binding</keyword>
<dbReference type="InterPro" id="IPR016024">
    <property type="entry name" value="ARM-type_fold"/>
</dbReference>
<keyword evidence="6" id="KW-0418">Kinase</keyword>
<reference evidence="16" key="2">
    <citation type="submission" date="2021-01" db="UniProtKB">
        <authorList>
            <consortium name="EnsemblMetazoa"/>
        </authorList>
    </citation>
    <scope>IDENTIFICATION</scope>
</reference>
<dbReference type="SUPFAM" id="SSF48371">
    <property type="entry name" value="ARM repeat"/>
    <property type="match status" value="1"/>
</dbReference>
<comment type="similarity">
    <text evidence="1">Belongs to the PI3/PI4-kinase family.</text>
</comment>
<evidence type="ECO:0000259" key="14">
    <source>
        <dbReference type="PROSITE" id="PS51189"/>
    </source>
</evidence>
<dbReference type="EC" id="2.7.11.1" evidence="2"/>
<feature type="compositionally biased region" description="Polar residues" evidence="12">
    <location>
        <begin position="2939"/>
        <end position="2952"/>
    </location>
</feature>
<dbReference type="PANTHER" id="PTHR11139">
    <property type="entry name" value="ATAXIA TELANGIECTASIA MUTATED ATM -RELATED"/>
    <property type="match status" value="1"/>
</dbReference>
<dbReference type="CTD" id="23049"/>
<dbReference type="CDD" id="cd05170">
    <property type="entry name" value="PIKKc_SMG1"/>
    <property type="match status" value="1"/>
</dbReference>
<dbReference type="InterPro" id="IPR003152">
    <property type="entry name" value="FATC_dom"/>
</dbReference>
<dbReference type="Pfam" id="PF15785">
    <property type="entry name" value="SMG1"/>
    <property type="match status" value="1"/>
</dbReference>
<feature type="coiled-coil region" evidence="11">
    <location>
        <begin position="2484"/>
        <end position="2521"/>
    </location>
</feature>
<dbReference type="GeneID" id="583702"/>
<feature type="compositionally biased region" description="Low complexity" evidence="12">
    <location>
        <begin position="3552"/>
        <end position="3562"/>
    </location>
</feature>
<evidence type="ECO:0000256" key="4">
    <source>
        <dbReference type="ARBA" id="ARBA00022679"/>
    </source>
</evidence>
<dbReference type="OMA" id="AFECHFT"/>
<dbReference type="PANTHER" id="PTHR11139:SF71">
    <property type="entry name" value="SERINE_THREONINE-PROTEIN KINASE SMG1"/>
    <property type="match status" value="1"/>
</dbReference>
<evidence type="ECO:0000256" key="12">
    <source>
        <dbReference type="SAM" id="MobiDB-lite"/>
    </source>
</evidence>
<dbReference type="InterPro" id="IPR000403">
    <property type="entry name" value="PI3/4_kinase_cat_dom"/>
</dbReference>
<dbReference type="InParanoid" id="A0A7M7NSB0"/>
<evidence type="ECO:0000256" key="3">
    <source>
        <dbReference type="ARBA" id="ARBA00022527"/>
    </source>
</evidence>
<comment type="catalytic activity">
    <reaction evidence="9">
        <text>L-threonyl-[protein] + ATP = O-phospho-L-threonyl-[protein] + ADP + H(+)</text>
        <dbReference type="Rhea" id="RHEA:46608"/>
        <dbReference type="Rhea" id="RHEA-COMP:11060"/>
        <dbReference type="Rhea" id="RHEA-COMP:11605"/>
        <dbReference type="ChEBI" id="CHEBI:15378"/>
        <dbReference type="ChEBI" id="CHEBI:30013"/>
        <dbReference type="ChEBI" id="CHEBI:30616"/>
        <dbReference type="ChEBI" id="CHEBI:61977"/>
        <dbReference type="ChEBI" id="CHEBI:456216"/>
        <dbReference type="EC" id="2.7.11.1"/>
    </reaction>
</comment>
<keyword evidence="3" id="KW-0723">Serine/threonine-protein kinase</keyword>
<evidence type="ECO:0000259" key="13">
    <source>
        <dbReference type="PROSITE" id="PS50290"/>
    </source>
</evidence>
<dbReference type="FunCoup" id="A0A7M7NSB0">
    <property type="interactions" value="1133"/>
</dbReference>
<feature type="region of interest" description="Disordered" evidence="12">
    <location>
        <begin position="1051"/>
        <end position="1089"/>
    </location>
</feature>
<feature type="coiled-coil region" evidence="11">
    <location>
        <begin position="1964"/>
        <end position="1998"/>
    </location>
</feature>
<dbReference type="RefSeq" id="XP_030839843.1">
    <property type="nucleotide sequence ID" value="XM_030983983.1"/>
</dbReference>
<feature type="region of interest" description="Disordered" evidence="12">
    <location>
        <begin position="1731"/>
        <end position="1754"/>
    </location>
</feature>
<dbReference type="FunFam" id="3.30.1010.10:FF:000010">
    <property type="entry name" value="serine/threonine-protein kinase SMG1 isoform X1"/>
    <property type="match status" value="1"/>
</dbReference>
<dbReference type="PROSITE" id="PS50290">
    <property type="entry name" value="PI3_4_KINASE_3"/>
    <property type="match status" value="1"/>
</dbReference>
<dbReference type="Proteomes" id="UP000007110">
    <property type="component" value="Unassembled WGS sequence"/>
</dbReference>
<keyword evidence="17" id="KW-1185">Reference proteome</keyword>
<feature type="compositionally biased region" description="Low complexity" evidence="12">
    <location>
        <begin position="1881"/>
        <end position="1893"/>
    </location>
</feature>
<keyword evidence="7" id="KW-0067">ATP-binding</keyword>
<feature type="compositionally biased region" description="Low complexity" evidence="12">
    <location>
        <begin position="1051"/>
        <end position="1063"/>
    </location>
</feature>
<dbReference type="InterPro" id="IPR018936">
    <property type="entry name" value="PI3/4_kinase_CS"/>
</dbReference>
<reference evidence="17" key="1">
    <citation type="submission" date="2015-02" db="EMBL/GenBank/DDBJ databases">
        <title>Genome sequencing for Strongylocentrotus purpuratus.</title>
        <authorList>
            <person name="Murali S."/>
            <person name="Liu Y."/>
            <person name="Vee V."/>
            <person name="English A."/>
            <person name="Wang M."/>
            <person name="Skinner E."/>
            <person name="Han Y."/>
            <person name="Muzny D.M."/>
            <person name="Worley K.C."/>
            <person name="Gibbs R.A."/>
        </authorList>
    </citation>
    <scope>NUCLEOTIDE SEQUENCE</scope>
</reference>
<dbReference type="PROSITE" id="PS51189">
    <property type="entry name" value="FAT"/>
    <property type="match status" value="1"/>
</dbReference>
<keyword evidence="8" id="KW-0866">Nonsense-mediated mRNA decay</keyword>
<dbReference type="GO" id="GO:0004674">
    <property type="term" value="F:protein serine/threonine kinase activity"/>
    <property type="evidence" value="ECO:0000318"/>
    <property type="project" value="GO_Central"/>
</dbReference>
<dbReference type="GO" id="GO:0000184">
    <property type="term" value="P:nuclear-transcribed mRNA catabolic process, nonsense-mediated decay"/>
    <property type="evidence" value="ECO:0000318"/>
    <property type="project" value="GO_Central"/>
</dbReference>
<dbReference type="PROSITE" id="PS00916">
    <property type="entry name" value="PI3_4_KINASE_2"/>
    <property type="match status" value="1"/>
</dbReference>
<evidence type="ECO:0000256" key="10">
    <source>
        <dbReference type="ARBA" id="ARBA00048679"/>
    </source>
</evidence>
<dbReference type="OrthoDB" id="10065496at2759"/>
<dbReference type="EnsemblMetazoa" id="XM_030983983">
    <property type="protein sequence ID" value="XP_030839843"/>
    <property type="gene ID" value="LOC583702"/>
</dbReference>
<dbReference type="InterPro" id="IPR014009">
    <property type="entry name" value="PIK_FAT"/>
</dbReference>
<dbReference type="PROSITE" id="PS51190">
    <property type="entry name" value="FATC"/>
    <property type="match status" value="1"/>
</dbReference>
<evidence type="ECO:0000256" key="5">
    <source>
        <dbReference type="ARBA" id="ARBA00022741"/>
    </source>
</evidence>
<feature type="domain" description="FATC" evidence="15">
    <location>
        <begin position="3624"/>
        <end position="3656"/>
    </location>
</feature>
<evidence type="ECO:0000256" key="1">
    <source>
        <dbReference type="ARBA" id="ARBA00011031"/>
    </source>
</evidence>
<keyword evidence="4" id="KW-0808">Transferase</keyword>
<dbReference type="Gene3D" id="3.30.1010.10">
    <property type="entry name" value="Phosphatidylinositol 3-kinase Catalytic Subunit, Chain A, domain 4"/>
    <property type="match status" value="1"/>
</dbReference>
<evidence type="ECO:0000313" key="16">
    <source>
        <dbReference type="EnsemblMetazoa" id="XP_030839843"/>
    </source>
</evidence>
<name>A0A7M7NSB0_STRPU</name>
<evidence type="ECO:0000259" key="15">
    <source>
        <dbReference type="PROSITE" id="PS51190"/>
    </source>
</evidence>
<dbReference type="KEGG" id="spu:583702"/>
<feature type="region of interest" description="Disordered" evidence="12">
    <location>
        <begin position="2932"/>
        <end position="2952"/>
    </location>
</feature>
<keyword evidence="11" id="KW-0175">Coiled coil</keyword>
<dbReference type="InterPro" id="IPR036940">
    <property type="entry name" value="PI3/4_kinase_cat_sf"/>
</dbReference>
<organism evidence="16 17">
    <name type="scientific">Strongylocentrotus purpuratus</name>
    <name type="common">Purple sea urchin</name>
    <dbReference type="NCBI Taxonomy" id="7668"/>
    <lineage>
        <taxon>Eukaryota</taxon>
        <taxon>Metazoa</taxon>
        <taxon>Echinodermata</taxon>
        <taxon>Eleutherozoa</taxon>
        <taxon>Echinozoa</taxon>
        <taxon>Echinoidea</taxon>
        <taxon>Euechinoidea</taxon>
        <taxon>Echinacea</taxon>
        <taxon>Camarodonta</taxon>
        <taxon>Echinidea</taxon>
        <taxon>Strongylocentrotidae</taxon>
        <taxon>Strongylocentrotus</taxon>
    </lineage>
</organism>
<dbReference type="GO" id="GO:0005524">
    <property type="term" value="F:ATP binding"/>
    <property type="evidence" value="ECO:0007669"/>
    <property type="project" value="UniProtKB-KW"/>
</dbReference>
<dbReference type="Gene3D" id="1.10.1070.11">
    <property type="entry name" value="Phosphatidylinositol 3-/4-kinase, catalytic domain"/>
    <property type="match status" value="1"/>
</dbReference>
<evidence type="ECO:0000256" key="11">
    <source>
        <dbReference type="SAM" id="Coils"/>
    </source>
</evidence>
<evidence type="ECO:0000256" key="2">
    <source>
        <dbReference type="ARBA" id="ARBA00012513"/>
    </source>
</evidence>
<sequence>MRKQQGRKLFTDHSVLSSLLHRIGKDDDKERRLSACQQLLDFLTNKDHSREIQKQNDSILSAISSVLCDRVSNSIKLELSQCIAAVSIHTGQDLKRFFGWAFTKFQNSSNDEYKTYMFYAVFQALRKNSSNPRLLPLMNGIMKDLQITLENVDTPDLLVSVMNIVHYVSQQYPKLFGAFFKDTVDIIVGWYIDTTQKEVLLKYCEDSLSSFSRYWQADLGFSANLLSQFLEDMEAYAEDYHQQTQGSAARGGSAPPRSDGYDNDEILTPDVCKNKILALMRVYTTVVKCLDKEFIPVSSPPITVDYISQVLSGIPKCARILTAITPDPALCHIATKCLIAVLDCIQDNLTKCKHDLFTFALSEVERVIQSEKTPASELVLHMTLLYKVIRHSREMVPAEIIQRLLEPGSKIASLKYHTNPQVMTCLMKTVQSLLNVKDVPTLELTYGFLLLDLQSSYNRLLSYLNSEVKCQLTSEGSNGIKESSLLDSIQGAEMIIIFTLAALSDISSAKSSIMGMWVFSPSIFDLLTLHLSPTHWDIALGFPSTYYTILHMLYTHSKSNGHFISSSFGLTAASKTRTNFSRILALLPEVLTSPAVSDESRSLALCWMLSILQYLQQGSYSAVCLTVAFTEAVTALVHVALHEDPSITLQAAQCMGLVIKHARPPKEFLISCLEVCRTRLVSSHDDVKRAFTDLMLSLPCDILYSSDIAPVSPSQHSEDKHDGRENSSDDIIQNLHILQRTRQKHMGSIPNTTFNSHNYRTVMAYILLGEAPKNTKWLERLFHSCQRPHNSVHKYDKGNISLPAFINDNQAVQWFWATWEAANFCVLSKLRTPLGKPQETFTAIRSALSEFVTDMKMEDSSSSANDKMTAFSEEYKCAQLRPVLLLQYLEHLEKLMYNAYEGSAVALPSMPKPVKAFFRTNRETCHEGFALVRPLAYNLAMHCSQYASALHHAMTMLQDLVAKNNTTGHAFEDCLQRVIAPLVRLQCPQSILGLQTWCAKVIGRSFSWPDPMVLKADKKFESCVTDTLNTIKDYLNLDEIAHHAALTKATRQTKAAARSTSSPPNSPPGGRDGMNPKLLTRGMEPPPPSQSGAVVGYLLLEVMDCYERLTDYDSALKWQESVQLLRGKVHSALKSNVKLQTDTNILKALSHFNERDFPAVSDQLALIPGMSLDDLNPKDPSVGIAAVHSPRLLLRAGQLEQARALTHYHLSGCASSFPTTSSNKGVVCTHPQLPLVVEALNTVSKLAESSLQMVWLDWPVVPTPSHTMLLQTTDIIKKTIQDPSQLYLLPLSTDLQLNPSQHDLTMMTEATRVTSYQLYLHSQVTTSDNNMGTISELRCHLSKLRLATSRLARKQTNFLAAQKILLEQLDFIAPDGVNSQNLDKKLMNLEIHAKKPSQPLLTALSTIDPQIVTSLDVLRTERECSKLLHYMGNQIESWAQLSKTVVHYATLAANSKYVLLPSDVSDMTDLCARSLLSMVKWMTADYRTALPYLKQCHRLDLSDVPELSCSLGMLLDMEKHGALQGHGLAAYGVREADVTNLIGQSPAVSDTDAVCGRLLHLGIMQSPSLPKAWSSLASWCYRWGRKAVDMASEDKGVVLTEGEKATVLTVLPAEITNADTDEILRVLSQAHCTISSMQEEDIVEQGQAHYHDGSETTRLLLTSVCPSLADMDPSVMEHLLDVWGAVCRRIFSHYRLSVWSYFTFLKLNGGNALDGRDSPIAQLNTSSNNAKTELNLNNSSAGGGGRSGGHGTESESIVGFGRQEDNNITATLRLLRLLVKYASELRDVLEEGFATTPTGPWKSIIPQLFSRLNHPEAYVRQSISDLLCRIAKDAPHLIVYQAVVGCPDTGTAEVENQIAQPSSITNFLTSPQVASSLQDSLLSPSLQGGTDSQQGEEQDGEGVQEEEGEEEEQKQHDHSMHLLEDCLRALVSTLSQHDANLVSQVEVLVQELRRITLLWEEVWIGTLTQIQSDVTRRLEKLEEEAKRVSRNESLEHRQKRALMMKKHQAIMKPIVFTLEQLHGITNKPADTPNERAFQEAFKDQLECAIKSLKYPDNPEQPQQSWAPFKQLGHMLQQRSNRRSTFLLQMSEISPKLAKMKSTAIPLPGHVGHTNQVVHIESFINTVNILPTKTKPKKLVFLGSDGKKYTYLFKGLEDLHLDERIMQFLSIVNCMFARNKRQDAPLFHACHYSVTPLGPRSGLISWVDGASALFSLYKRWQQREAVAAAAASKVGDNSNPPPVAKPSEIFYNKVTKALKEEGLSSQTPRKDWPLSMMRKVLQDLMADTPDYLLAKELWCSSGSASEWWHLTQAFGRSTAVMSMIGYIIGLGDRHLDNVLVNFVTGEVVHIDYNVCFEKGKNLRVPERVPFRMTQNVQAALGITGVEGNFRQSSEEVLKIMRKGRETLLNLLEAFVYDPLVDWTTGNDRGFAGGIYGGGQVNPAAPEMGLNKKEVEVEITRSLFQSRVFEMREAWTQNQEDMLDAMVKLEEHLDTLLEDVEEKREMENEGKRFEQHLQESQTALRDKDHSLHTLNERYRDHRQLLEARDNAVKSVEAQLQDLYNHHIQHKIALEAIQDLAALSQQVEQPLDVGAPSYVPAVGFLQNAGQAQIIQQCEQAESEMEKVLKQRRELVVSCVEILKAYYSMVTLFPPNFYEMTRTFVWHHWLQQLLQSFTSDMCGDILASFESCYAPTTPTRIQEVVAMEIQLQDLVATAGANLTLTADWTIGSIERETAEGQMTQSMAELTHWIQEHESAAPPLVTLNMMNLLHMYASTTLLMENSMSANMSPEYSSRNGRWFLSELSGTLTNIEAVMGIISLGIQPESEDPCSLSNLIACFKAVTAVYEQLQTLLHHFSDVASEAVRLIQSRDASVVSSLAALDALCTDPQVSLHSIIYQIETDLHAAEPNTQASSSEMVKELRAKFDSLLHPSARTHKPADDSQTPDPAASQPPTMGQNLLAAIHVLFKRLGQSLEEFTECWDKVAFPQEWFKVDGVFFEAVSPKTMTVCKYTIPLLSDLFFVKQLETAHKCLTKCRNHALALSGLPHELVDNGLVYQDVNELVGFIHSDEMLVRPVKLFIVDFISTALLGIPSTILGLCVCCLAHQLGLDTTNPNISQPHNGPMDAPYKLPLDDLCQKAAQEAVETGRVDGPEGSSVQHIIRMYDTASRARGEACQQHQSLENAQDINRRAQTQLLRFQWLYEDILQAAGPDRAGYQFIPPARSAIMSDMRKRLQALQSIEGAIGTMQERALGVQGRVCQRLKWAAGANPSLANVMKDVDASIQDKTQLYTLETKRASEIGALCHAILHFEGMRTRTSESVYADNGFHDILQRCLQVCNSLETRSANLSLAEEDYLALKPLTIDRPINNKWIKGLSESIRKKVTECQGKAAEAEAKIEADKETVQTMVDVVKMGLTTHNELMSEVKGMLRVIAEDEEGGSAGMAEAQRFKTFYKQYSETFATMLGRILTTSSHDNSEKLQELIEVKPTIHSLIDHVKGMYDRLVCIATQSTEDEDGEGDKKSVVSGSTEAPGTTDSKPTKPPGGELTEEDLRPQGKPTTKQQQQVKIREVHHATPPTAKQGQAKGSPAIMRDPRTGKIIQVRNTYAINVWRRVKGKLDGRDPEPSKRLAVTEQVDYVIKEATSIDNLATLYEGWTAWV</sequence>
<evidence type="ECO:0000256" key="9">
    <source>
        <dbReference type="ARBA" id="ARBA00047899"/>
    </source>
</evidence>
<dbReference type="InterPro" id="IPR039414">
    <property type="entry name" value="SMG1_PIKKc"/>
</dbReference>
<dbReference type="InterPro" id="IPR011009">
    <property type="entry name" value="Kinase-like_dom_sf"/>
</dbReference>
<feature type="domain" description="PI3K/PI4K catalytic" evidence="13">
    <location>
        <begin position="2122"/>
        <end position="2465"/>
    </location>
</feature>
<dbReference type="SUPFAM" id="SSF56112">
    <property type="entry name" value="Protein kinase-like (PK-like)"/>
    <property type="match status" value="1"/>
</dbReference>
<protein>
    <recommendedName>
        <fullName evidence="2">non-specific serine/threonine protein kinase</fullName>
        <ecNumber evidence="2">2.7.11.1</ecNumber>
    </recommendedName>
</protein>
<feature type="region of interest" description="Disordered" evidence="12">
    <location>
        <begin position="1881"/>
        <end position="1919"/>
    </location>
</feature>
<evidence type="ECO:0000256" key="7">
    <source>
        <dbReference type="ARBA" id="ARBA00022840"/>
    </source>
</evidence>